<sequence length="202" mass="18781">MRTTVRQKMTRLKRAALLGGLASAPCLWSGCEQRRDPTVGEADVAEAPVVAGLEGGPPTDTIPTADGGNAGEGPGQAPGHADTGTGGAGAHGGTGSRSETPGASAYMPGSGPRHSGSRAGGGSAPRNSGGWTVGGSGPRDSGSRAAGGSGAGRGGFGGGGSLTGGHSATGGDSLSSGNSVTGGGSSTGQGGSGSGRATGLRN</sequence>
<reference evidence="2 3" key="1">
    <citation type="submission" date="2019-07" db="EMBL/GenBank/DDBJ databases">
        <title>Whole genome shotgun sequence of Myxococcus virescens NBRC 100334.</title>
        <authorList>
            <person name="Hosoyama A."/>
            <person name="Uohara A."/>
            <person name="Ohji S."/>
            <person name="Ichikawa N."/>
        </authorList>
    </citation>
    <scope>NUCLEOTIDE SEQUENCE [LARGE SCALE GENOMIC DNA]</scope>
    <source>
        <strain evidence="2 3">NBRC 100334</strain>
    </source>
</reference>
<proteinExistence type="predicted"/>
<name>A0A511H3W9_9BACT</name>
<feature type="region of interest" description="Disordered" evidence="1">
    <location>
        <begin position="48"/>
        <end position="202"/>
    </location>
</feature>
<dbReference type="Proteomes" id="UP000321224">
    <property type="component" value="Unassembled WGS sequence"/>
</dbReference>
<comment type="caution">
    <text evidence="2">The sequence shown here is derived from an EMBL/GenBank/DDBJ whole genome shotgun (WGS) entry which is preliminary data.</text>
</comment>
<evidence type="ECO:0000256" key="1">
    <source>
        <dbReference type="SAM" id="MobiDB-lite"/>
    </source>
</evidence>
<evidence type="ECO:0000313" key="3">
    <source>
        <dbReference type="Proteomes" id="UP000321224"/>
    </source>
</evidence>
<accession>A0A511H3W9</accession>
<gene>
    <name evidence="2" type="ORF">MVI01_00100</name>
</gene>
<feature type="compositionally biased region" description="Low complexity" evidence="1">
    <location>
        <begin position="164"/>
        <end position="179"/>
    </location>
</feature>
<dbReference type="PROSITE" id="PS51257">
    <property type="entry name" value="PROKAR_LIPOPROTEIN"/>
    <property type="match status" value="1"/>
</dbReference>
<dbReference type="EMBL" id="BJVY01000001">
    <property type="protein sequence ID" value="GEL68226.1"/>
    <property type="molecule type" value="Genomic_DNA"/>
</dbReference>
<feature type="compositionally biased region" description="Gly residues" evidence="1">
    <location>
        <begin position="180"/>
        <end position="196"/>
    </location>
</feature>
<organism evidence="2 3">
    <name type="scientific">Myxococcus virescens</name>
    <dbReference type="NCBI Taxonomy" id="83456"/>
    <lineage>
        <taxon>Bacteria</taxon>
        <taxon>Pseudomonadati</taxon>
        <taxon>Myxococcota</taxon>
        <taxon>Myxococcia</taxon>
        <taxon>Myxococcales</taxon>
        <taxon>Cystobacterineae</taxon>
        <taxon>Myxococcaceae</taxon>
        <taxon>Myxococcus</taxon>
    </lineage>
</organism>
<evidence type="ECO:0008006" key="4">
    <source>
        <dbReference type="Google" id="ProtNLM"/>
    </source>
</evidence>
<protein>
    <recommendedName>
        <fullName evidence="4">Lipoprotein</fullName>
    </recommendedName>
</protein>
<dbReference type="AlphaFoldDB" id="A0A511H3W9"/>
<feature type="compositionally biased region" description="Gly residues" evidence="1">
    <location>
        <begin position="84"/>
        <end position="95"/>
    </location>
</feature>
<evidence type="ECO:0000313" key="2">
    <source>
        <dbReference type="EMBL" id="GEL68226.1"/>
    </source>
</evidence>
<feature type="compositionally biased region" description="Gly residues" evidence="1">
    <location>
        <begin position="145"/>
        <end position="163"/>
    </location>
</feature>